<name>A0A3S9PVR7_9ACTO</name>
<organism evidence="1 2">
    <name type="scientific">Flaviflexus ciconiae</name>
    <dbReference type="NCBI Taxonomy" id="2496867"/>
    <lineage>
        <taxon>Bacteria</taxon>
        <taxon>Bacillati</taxon>
        <taxon>Actinomycetota</taxon>
        <taxon>Actinomycetes</taxon>
        <taxon>Actinomycetales</taxon>
        <taxon>Actinomycetaceae</taxon>
        <taxon>Flaviflexus</taxon>
    </lineage>
</organism>
<proteinExistence type="predicted"/>
<reference evidence="1 2" key="1">
    <citation type="submission" date="2018-12" db="EMBL/GenBank/DDBJ databases">
        <title>Complete genome sequence of Flaviflexus sp. H23T48.</title>
        <authorList>
            <person name="Bae J.-W."/>
            <person name="Lee J.-Y."/>
        </authorList>
    </citation>
    <scope>NUCLEOTIDE SEQUENCE [LARGE SCALE GENOMIC DNA]</scope>
    <source>
        <strain evidence="1 2">H23T48</strain>
    </source>
</reference>
<dbReference type="AlphaFoldDB" id="A0A3S9PVR7"/>
<keyword evidence="2" id="KW-1185">Reference proteome</keyword>
<dbReference type="KEGG" id="flh:EJ997_02940"/>
<evidence type="ECO:0000313" key="1">
    <source>
        <dbReference type="EMBL" id="AZQ76451.1"/>
    </source>
</evidence>
<dbReference type="Proteomes" id="UP000280344">
    <property type="component" value="Chromosome"/>
</dbReference>
<accession>A0A3S9PVR7</accession>
<sequence length="59" mass="6558">MNFKPSLSVKETLDHLSVRLEPIIAAKLKPYLGGLPWTKILEILDGEKGERTVAPISDK</sequence>
<dbReference type="RefSeq" id="WP_126703259.1">
    <property type="nucleotide sequence ID" value="NZ_CP034593.1"/>
</dbReference>
<evidence type="ECO:0000313" key="2">
    <source>
        <dbReference type="Proteomes" id="UP000280344"/>
    </source>
</evidence>
<protein>
    <submittedName>
        <fullName evidence="1">Uncharacterized protein</fullName>
    </submittedName>
</protein>
<gene>
    <name evidence="1" type="ORF">EJ997_02940</name>
</gene>
<dbReference type="EMBL" id="CP034593">
    <property type="protein sequence ID" value="AZQ76451.1"/>
    <property type="molecule type" value="Genomic_DNA"/>
</dbReference>
<dbReference type="OrthoDB" id="9757917at2"/>